<feature type="non-terminal residue" evidence="1">
    <location>
        <position position="1"/>
    </location>
</feature>
<accession>A0A6J4NAY3</accession>
<organism evidence="1">
    <name type="scientific">uncultured Pyrinomonadaceae bacterium</name>
    <dbReference type="NCBI Taxonomy" id="2283094"/>
    <lineage>
        <taxon>Bacteria</taxon>
        <taxon>Pseudomonadati</taxon>
        <taxon>Acidobacteriota</taxon>
        <taxon>Blastocatellia</taxon>
        <taxon>Blastocatellales</taxon>
        <taxon>Pyrinomonadaceae</taxon>
        <taxon>environmental samples</taxon>
    </lineage>
</organism>
<sequence>AISTVNPQFTAAIKFRRIFYFYASQNVFRRRTKLFGSGL</sequence>
<feature type="non-terminal residue" evidence="1">
    <location>
        <position position="39"/>
    </location>
</feature>
<proteinExistence type="predicted"/>
<protein>
    <submittedName>
        <fullName evidence="1">Uncharacterized protein</fullName>
    </submittedName>
</protein>
<name>A0A6J4NAY3_9BACT</name>
<dbReference type="AlphaFoldDB" id="A0A6J4NAY3"/>
<evidence type="ECO:0000313" key="1">
    <source>
        <dbReference type="EMBL" id="CAA9382929.1"/>
    </source>
</evidence>
<dbReference type="EMBL" id="CADCUR010000038">
    <property type="protein sequence ID" value="CAA9382929.1"/>
    <property type="molecule type" value="Genomic_DNA"/>
</dbReference>
<gene>
    <name evidence="1" type="ORF">AVDCRST_MAG74-508</name>
</gene>
<reference evidence="1" key="1">
    <citation type="submission" date="2020-02" db="EMBL/GenBank/DDBJ databases">
        <authorList>
            <person name="Meier V. D."/>
        </authorList>
    </citation>
    <scope>NUCLEOTIDE SEQUENCE</scope>
    <source>
        <strain evidence="1">AVDCRST_MAG74</strain>
    </source>
</reference>